<dbReference type="VEuPathDB" id="FungiDB:SPSK_10991"/>
<accession>A0A0F2LZV5</accession>
<proteinExistence type="predicted"/>
<sequence length="83" mass="9912">MCKVLLDPLQPMARLVYPRQKNRKRVSPERNEKREVTRQRQELWREIDCRLPSRVASYFVYSGFAIGQQSPTVLVRGHRDEEI</sequence>
<organism evidence="2 3">
    <name type="scientific">Sporothrix schenckii 1099-18</name>
    <dbReference type="NCBI Taxonomy" id="1397361"/>
    <lineage>
        <taxon>Eukaryota</taxon>
        <taxon>Fungi</taxon>
        <taxon>Dikarya</taxon>
        <taxon>Ascomycota</taxon>
        <taxon>Pezizomycotina</taxon>
        <taxon>Sordariomycetes</taxon>
        <taxon>Sordariomycetidae</taxon>
        <taxon>Ophiostomatales</taxon>
        <taxon>Ophiostomataceae</taxon>
        <taxon>Sporothrix</taxon>
    </lineage>
</organism>
<dbReference type="EMBL" id="AXCR01000010">
    <property type="protein sequence ID" value="KJR82977.1"/>
    <property type="molecule type" value="Genomic_DNA"/>
</dbReference>
<protein>
    <submittedName>
        <fullName evidence="2">Uncharacterized protein</fullName>
    </submittedName>
</protein>
<dbReference type="Proteomes" id="UP000033710">
    <property type="component" value="Unassembled WGS sequence"/>
</dbReference>
<name>A0A0F2LZV5_SPOSC</name>
<dbReference type="AlphaFoldDB" id="A0A0F2LZV5"/>
<evidence type="ECO:0000313" key="2">
    <source>
        <dbReference type="EMBL" id="KJR82977.1"/>
    </source>
</evidence>
<feature type="compositionally biased region" description="Basic and acidic residues" evidence="1">
    <location>
        <begin position="26"/>
        <end position="37"/>
    </location>
</feature>
<gene>
    <name evidence="2" type="ORF">SPSK_10991</name>
</gene>
<reference evidence="2 3" key="1">
    <citation type="journal article" date="2014" name="BMC Genomics">
        <title>Comparative genomics of the major fungal agents of human and animal Sporotrichosis: Sporothrix schenckii and Sporothrix brasiliensis.</title>
        <authorList>
            <person name="Teixeira M.M."/>
            <person name="de Almeida L.G."/>
            <person name="Kubitschek-Barreira P."/>
            <person name="Alves F.L."/>
            <person name="Kioshima E.S."/>
            <person name="Abadio A.K."/>
            <person name="Fernandes L."/>
            <person name="Derengowski L.S."/>
            <person name="Ferreira K.S."/>
            <person name="Souza R.C."/>
            <person name="Ruiz J.C."/>
            <person name="de Andrade N.C."/>
            <person name="Paes H.C."/>
            <person name="Nicola A.M."/>
            <person name="Albuquerque P."/>
            <person name="Gerber A.L."/>
            <person name="Martins V.P."/>
            <person name="Peconick L.D."/>
            <person name="Neto A.V."/>
            <person name="Chaucanez C.B."/>
            <person name="Silva P.A."/>
            <person name="Cunha O.L."/>
            <person name="de Oliveira F.F."/>
            <person name="dos Santos T.C."/>
            <person name="Barros A.L."/>
            <person name="Soares M.A."/>
            <person name="de Oliveira L.M."/>
            <person name="Marini M.M."/>
            <person name="Villalobos-Duno H."/>
            <person name="Cunha M.M."/>
            <person name="de Hoog S."/>
            <person name="da Silveira J.F."/>
            <person name="Henrissat B."/>
            <person name="Nino-Vega G.A."/>
            <person name="Cisalpino P.S."/>
            <person name="Mora-Montes H.M."/>
            <person name="Almeida S.R."/>
            <person name="Stajich J.E."/>
            <person name="Lopes-Bezerra L.M."/>
            <person name="Vasconcelos A.T."/>
            <person name="Felipe M.S."/>
        </authorList>
    </citation>
    <scope>NUCLEOTIDE SEQUENCE [LARGE SCALE GENOMIC DNA]</scope>
    <source>
        <strain evidence="2 3">1099-18</strain>
    </source>
</reference>
<feature type="region of interest" description="Disordered" evidence="1">
    <location>
        <begin position="18"/>
        <end position="37"/>
    </location>
</feature>
<evidence type="ECO:0000256" key="1">
    <source>
        <dbReference type="SAM" id="MobiDB-lite"/>
    </source>
</evidence>
<dbReference type="KEGG" id="ssck:SPSK_10991"/>
<evidence type="ECO:0000313" key="3">
    <source>
        <dbReference type="Proteomes" id="UP000033710"/>
    </source>
</evidence>
<dbReference type="RefSeq" id="XP_016585653.1">
    <property type="nucleotide sequence ID" value="XM_016737212.1"/>
</dbReference>
<dbReference type="GeneID" id="27672489"/>
<comment type="caution">
    <text evidence="2">The sequence shown here is derived from an EMBL/GenBank/DDBJ whole genome shotgun (WGS) entry which is preliminary data.</text>
</comment>
<reference evidence="2 3" key="2">
    <citation type="journal article" date="2015" name="Eukaryot. Cell">
        <title>Asexual propagation of a virulent clone complex in a human and feline outbreak of sporotrichosis.</title>
        <authorList>
            <person name="Teixeira Mde M."/>
            <person name="Rodrigues A.M."/>
            <person name="Tsui C.K."/>
            <person name="de Almeida L.G."/>
            <person name="Van Diepeningen A.D."/>
            <person name="van den Ende B.G."/>
            <person name="Fernandes G.F."/>
            <person name="Kano R."/>
            <person name="Hamelin R.C."/>
            <person name="Lopes-Bezerra L.M."/>
            <person name="Vasconcelos A.T."/>
            <person name="de Hoog S."/>
            <person name="de Camargo Z.P."/>
            <person name="Felipe M.S."/>
        </authorList>
    </citation>
    <scope>NUCLEOTIDE SEQUENCE [LARGE SCALE GENOMIC DNA]</scope>
    <source>
        <strain evidence="2 3">1099-18</strain>
    </source>
</reference>